<dbReference type="EMBL" id="LSRX01000195">
    <property type="protein sequence ID" value="OLQ05083.1"/>
    <property type="molecule type" value="Genomic_DNA"/>
</dbReference>
<feature type="region of interest" description="Disordered" evidence="1">
    <location>
        <begin position="261"/>
        <end position="297"/>
    </location>
</feature>
<proteinExistence type="predicted"/>
<feature type="region of interest" description="Disordered" evidence="1">
    <location>
        <begin position="1"/>
        <end position="119"/>
    </location>
</feature>
<feature type="region of interest" description="Disordered" evidence="1">
    <location>
        <begin position="466"/>
        <end position="501"/>
    </location>
</feature>
<gene>
    <name evidence="2" type="ORF">AK812_SmicGene11771</name>
</gene>
<feature type="compositionally biased region" description="Acidic residues" evidence="1">
    <location>
        <begin position="273"/>
        <end position="288"/>
    </location>
</feature>
<feature type="compositionally biased region" description="Basic and acidic residues" evidence="1">
    <location>
        <begin position="48"/>
        <end position="67"/>
    </location>
</feature>
<feature type="compositionally biased region" description="Basic and acidic residues" evidence="1">
    <location>
        <begin position="106"/>
        <end position="119"/>
    </location>
</feature>
<comment type="caution">
    <text evidence="2">The sequence shown here is derived from an EMBL/GenBank/DDBJ whole genome shotgun (WGS) entry which is preliminary data.</text>
</comment>
<reference evidence="2 3" key="1">
    <citation type="submission" date="2016-02" db="EMBL/GenBank/DDBJ databases">
        <title>Genome analysis of coral dinoflagellate symbionts highlights evolutionary adaptations to a symbiotic lifestyle.</title>
        <authorList>
            <person name="Aranda M."/>
            <person name="Li Y."/>
            <person name="Liew Y.J."/>
            <person name="Baumgarten S."/>
            <person name="Simakov O."/>
            <person name="Wilson M."/>
            <person name="Piel J."/>
            <person name="Ashoor H."/>
            <person name="Bougouffa S."/>
            <person name="Bajic V.B."/>
            <person name="Ryu T."/>
            <person name="Ravasi T."/>
            <person name="Bayer T."/>
            <person name="Micklem G."/>
            <person name="Kim H."/>
            <person name="Bhak J."/>
            <person name="Lajeunesse T.C."/>
            <person name="Voolstra C.R."/>
        </authorList>
    </citation>
    <scope>NUCLEOTIDE SEQUENCE [LARGE SCALE GENOMIC DNA]</scope>
    <source>
        <strain evidence="2 3">CCMP2467</strain>
    </source>
</reference>
<dbReference type="OrthoDB" id="421926at2759"/>
<protein>
    <submittedName>
        <fullName evidence="2">Uncharacterized protein</fullName>
    </submittedName>
</protein>
<evidence type="ECO:0000313" key="2">
    <source>
        <dbReference type="EMBL" id="OLQ05083.1"/>
    </source>
</evidence>
<feature type="compositionally biased region" description="Polar residues" evidence="1">
    <location>
        <begin position="94"/>
        <end position="105"/>
    </location>
</feature>
<evidence type="ECO:0000313" key="3">
    <source>
        <dbReference type="Proteomes" id="UP000186817"/>
    </source>
</evidence>
<keyword evidence="3" id="KW-1185">Reference proteome</keyword>
<dbReference type="Proteomes" id="UP000186817">
    <property type="component" value="Unassembled WGS sequence"/>
</dbReference>
<name>A0A1Q9ECD6_SYMMI</name>
<feature type="compositionally biased region" description="Basic and acidic residues" evidence="1">
    <location>
        <begin position="13"/>
        <end position="22"/>
    </location>
</feature>
<dbReference type="AlphaFoldDB" id="A0A1Q9ECD6"/>
<accession>A0A1Q9ECD6</accession>
<evidence type="ECO:0000256" key="1">
    <source>
        <dbReference type="SAM" id="MobiDB-lite"/>
    </source>
</evidence>
<sequence>MRLLMLAPGLGHHPTERGEVRGSGRQMTGKGHGGKANGSYHWPEGDDAQERARDAQQQREAPEEPGCRRAYLQSTTMTDEFSAEATEDVKDSSDAGSQSNVSPTTGKDHVPEYDGKAPMRDYERRVRLFESATGIDPCYRAQKLMERLSGAAWTATEGLELQEPKHEQGVQRLLKHLYQELEPLEHLRVFSTLTEFYRDFKRTAGQEFVAYDMEFRTHLKRLEDIGAKLEGRTKAYWFLEKALRKALMAIVPKVRRDEWKAKGGNPRQVNATTEDDQDREDGEDEEEAEQAHPEELEGELEVLLTQAARKRAEIEKARGFSRGESGQARESRIKEMKSRMACIACKAHGKTVFGHWHSDPECPYNSKKNSQDGSRVLAMVNEELSDSEDDDLVLPTTVAGIRWIKRHMALLQQRGESIFTVDEDEREIFIDPRNIDEQVIAHSTFQAPLRDQRWARTFGEKRHVTFMSSNHQEPQKSCDDVDVDDADEGLSQTPQRRRSSCEKLEGGLQFPPGADHGDNATILAPKKKEEYVMAVASRCRVSPTELRANSLDRLKELWNAVRPPRKNTILPPHWKKLDLQGLRELYSLHVVEDLGRDQDHHWARWSRGQVIMETEMWAADARWTASWK</sequence>
<organism evidence="2 3">
    <name type="scientific">Symbiodinium microadriaticum</name>
    <name type="common">Dinoflagellate</name>
    <name type="synonym">Zooxanthella microadriatica</name>
    <dbReference type="NCBI Taxonomy" id="2951"/>
    <lineage>
        <taxon>Eukaryota</taxon>
        <taxon>Sar</taxon>
        <taxon>Alveolata</taxon>
        <taxon>Dinophyceae</taxon>
        <taxon>Suessiales</taxon>
        <taxon>Symbiodiniaceae</taxon>
        <taxon>Symbiodinium</taxon>
    </lineage>
</organism>